<evidence type="ECO:0000256" key="1">
    <source>
        <dbReference type="SAM" id="MobiDB-lite"/>
    </source>
</evidence>
<dbReference type="AlphaFoldDB" id="A0A6V8K6R7"/>
<dbReference type="EMBL" id="BLPF01000001">
    <property type="protein sequence ID" value="GFJ79454.1"/>
    <property type="molecule type" value="Genomic_DNA"/>
</dbReference>
<feature type="compositionally biased region" description="Low complexity" evidence="1">
    <location>
        <begin position="25"/>
        <end position="36"/>
    </location>
</feature>
<proteinExistence type="predicted"/>
<dbReference type="RefSeq" id="WP_173056988.1">
    <property type="nucleotide sequence ID" value="NZ_BAABGO010000001.1"/>
</dbReference>
<organism evidence="2 3">
    <name type="scientific">Phytohabitans houttuyneae</name>
    <dbReference type="NCBI Taxonomy" id="1076126"/>
    <lineage>
        <taxon>Bacteria</taxon>
        <taxon>Bacillati</taxon>
        <taxon>Actinomycetota</taxon>
        <taxon>Actinomycetes</taxon>
        <taxon>Micromonosporales</taxon>
        <taxon>Micromonosporaceae</taxon>
    </lineage>
</organism>
<accession>A0A6V8K6R7</accession>
<comment type="caution">
    <text evidence="2">The sequence shown here is derived from an EMBL/GenBank/DDBJ whole genome shotgun (WGS) entry which is preliminary data.</text>
</comment>
<reference evidence="2 3" key="1">
    <citation type="submission" date="2020-03" db="EMBL/GenBank/DDBJ databases">
        <title>Whole genome shotgun sequence of Phytohabitans houttuyneae NBRC 108639.</title>
        <authorList>
            <person name="Komaki H."/>
            <person name="Tamura T."/>
        </authorList>
    </citation>
    <scope>NUCLEOTIDE SEQUENCE [LARGE SCALE GENOMIC DNA]</scope>
    <source>
        <strain evidence="2 3">NBRC 108639</strain>
    </source>
</reference>
<protein>
    <submittedName>
        <fullName evidence="2">Uncharacterized protein</fullName>
    </submittedName>
</protein>
<evidence type="ECO:0000313" key="3">
    <source>
        <dbReference type="Proteomes" id="UP000482800"/>
    </source>
</evidence>
<keyword evidence="3" id="KW-1185">Reference proteome</keyword>
<name>A0A6V8K6R7_9ACTN</name>
<sequence>MAQDGAVKWFAQPDGVRRPADRPTDAAAATTPGRTPHQVRSAVGTRAAAERDAGR</sequence>
<dbReference type="Proteomes" id="UP000482800">
    <property type="component" value="Unassembled WGS sequence"/>
</dbReference>
<feature type="region of interest" description="Disordered" evidence="1">
    <location>
        <begin position="1"/>
        <end position="55"/>
    </location>
</feature>
<gene>
    <name evidence="2" type="ORF">Phou_036340</name>
</gene>
<evidence type="ECO:0000313" key="2">
    <source>
        <dbReference type="EMBL" id="GFJ79454.1"/>
    </source>
</evidence>
<feature type="compositionally biased region" description="Basic and acidic residues" evidence="1">
    <location>
        <begin position="15"/>
        <end position="24"/>
    </location>
</feature>
<reference evidence="2 3" key="2">
    <citation type="submission" date="2020-03" db="EMBL/GenBank/DDBJ databases">
        <authorList>
            <person name="Ichikawa N."/>
            <person name="Kimura A."/>
            <person name="Kitahashi Y."/>
            <person name="Uohara A."/>
        </authorList>
    </citation>
    <scope>NUCLEOTIDE SEQUENCE [LARGE SCALE GENOMIC DNA]</scope>
    <source>
        <strain evidence="2 3">NBRC 108639</strain>
    </source>
</reference>